<organism evidence="1 2">
    <name type="scientific">Champsocephalus gunnari</name>
    <name type="common">Mackerel icefish</name>
    <dbReference type="NCBI Taxonomy" id="52237"/>
    <lineage>
        <taxon>Eukaryota</taxon>
        <taxon>Metazoa</taxon>
        <taxon>Chordata</taxon>
        <taxon>Craniata</taxon>
        <taxon>Vertebrata</taxon>
        <taxon>Euteleostomi</taxon>
        <taxon>Actinopterygii</taxon>
        <taxon>Neopterygii</taxon>
        <taxon>Teleostei</taxon>
        <taxon>Neoteleostei</taxon>
        <taxon>Acanthomorphata</taxon>
        <taxon>Eupercaria</taxon>
        <taxon>Perciformes</taxon>
        <taxon>Notothenioidei</taxon>
        <taxon>Channichthyidae</taxon>
        <taxon>Champsocephalus</taxon>
    </lineage>
</organism>
<dbReference type="EMBL" id="JAURVH010001525">
    <property type="protein sequence ID" value="KAK5918431.1"/>
    <property type="molecule type" value="Genomic_DNA"/>
</dbReference>
<reference evidence="1 2" key="1">
    <citation type="journal article" date="2023" name="Mol. Biol. Evol.">
        <title>Genomics of Secondarily Temperate Adaptation in the Only Non-Antarctic Icefish.</title>
        <authorList>
            <person name="Rivera-Colon A.G."/>
            <person name="Rayamajhi N."/>
            <person name="Minhas B.F."/>
            <person name="Madrigal G."/>
            <person name="Bilyk K.T."/>
            <person name="Yoon V."/>
            <person name="Hune M."/>
            <person name="Gregory S."/>
            <person name="Cheng C.H.C."/>
            <person name="Catchen J.M."/>
        </authorList>
    </citation>
    <scope>NUCLEOTIDE SEQUENCE [LARGE SCALE GENOMIC DNA]</scope>
    <source>
        <tissue evidence="1">White muscle</tissue>
    </source>
</reference>
<evidence type="ECO:0000313" key="1">
    <source>
        <dbReference type="EMBL" id="KAK5918431.1"/>
    </source>
</evidence>
<comment type="caution">
    <text evidence="1">The sequence shown here is derived from an EMBL/GenBank/DDBJ whole genome shotgun (WGS) entry which is preliminary data.</text>
</comment>
<dbReference type="InterPro" id="IPR052560">
    <property type="entry name" value="RdDP_mobile_element"/>
</dbReference>
<evidence type="ECO:0000313" key="2">
    <source>
        <dbReference type="Proteomes" id="UP001331515"/>
    </source>
</evidence>
<dbReference type="AlphaFoldDB" id="A0AAN8D7X3"/>
<protein>
    <submittedName>
        <fullName evidence="1">Uncharacterized protein</fullName>
    </submittedName>
</protein>
<keyword evidence="2" id="KW-1185">Reference proteome</keyword>
<dbReference type="PANTHER" id="PTHR36688:SF1">
    <property type="entry name" value="ENDONUCLEASE_EXONUCLEASE_PHOSPHATASE DOMAIN-CONTAINING PROTEIN"/>
    <property type="match status" value="1"/>
</dbReference>
<dbReference type="Proteomes" id="UP001331515">
    <property type="component" value="Unassembled WGS sequence"/>
</dbReference>
<dbReference type="PANTHER" id="PTHR36688">
    <property type="entry name" value="ENDO/EXONUCLEASE/PHOSPHATASE DOMAIN-CONTAINING PROTEIN"/>
    <property type="match status" value="1"/>
</dbReference>
<gene>
    <name evidence="1" type="ORF">CgunFtcFv8_003197</name>
</gene>
<sequence length="259" mass="29667">MIVGPAWPGHTSARRGRCTAPAQICSDTQMEVPKFFHIARWKRGYNPDFACVSSDIASRTEKEVLDPIPIPTVRSALQATTVPFRRRFNLRKADWLSFQQEMEHSISNIPPLPNNYSNFTDLVKRSARYHIPRGCQTQYIPGLSETSSDLPKAYYEEYNKDPFSSTTMELGETLISEVGEERMKVWKEMIENTNMTNNSRKAWATIRRLGEDHTTPPIITTVTANSVASQLVANGRNQHRRQPTGEHHRTVVLMTYWQK</sequence>
<accession>A0AAN8D7X3</accession>
<name>A0AAN8D7X3_CHAGU</name>
<proteinExistence type="predicted"/>